<keyword evidence="4" id="KW-1185">Reference proteome</keyword>
<dbReference type="PANTHER" id="PTHR12526">
    <property type="entry name" value="GLYCOSYLTRANSFERASE"/>
    <property type="match status" value="1"/>
</dbReference>
<dbReference type="InterPro" id="IPR047691">
    <property type="entry name" value="PelF-like"/>
</dbReference>
<feature type="domain" description="Glycosyl transferase family 1" evidence="1">
    <location>
        <begin position="280"/>
        <end position="445"/>
    </location>
</feature>
<dbReference type="PANTHER" id="PTHR12526:SF608">
    <property type="entry name" value="PELF"/>
    <property type="match status" value="1"/>
</dbReference>
<dbReference type="Pfam" id="PF00534">
    <property type="entry name" value="Glycos_transf_1"/>
    <property type="match status" value="1"/>
</dbReference>
<feature type="domain" description="DUF3492" evidence="2">
    <location>
        <begin position="1"/>
        <end position="259"/>
    </location>
</feature>
<comment type="caution">
    <text evidence="3">The sequence shown here is derived from an EMBL/GenBank/DDBJ whole genome shotgun (WGS) entry which is preliminary data.</text>
</comment>
<dbReference type="InterPro" id="IPR022622">
    <property type="entry name" value="DUF3492"/>
</dbReference>
<dbReference type="NCBIfam" id="NF038011">
    <property type="entry name" value="PelF"/>
    <property type="match status" value="1"/>
</dbReference>
<protein>
    <submittedName>
        <fullName evidence="3">GT4 family glycosyltransferase PelF</fullName>
    </submittedName>
</protein>
<gene>
    <name evidence="3" type="primary">pelF</name>
    <name evidence="3" type="ORF">ACFO3S_00025</name>
</gene>
<dbReference type="Pfam" id="PF11997">
    <property type="entry name" value="DUF3492"/>
    <property type="match status" value="1"/>
</dbReference>
<accession>A0ABV9F3U3</accession>
<dbReference type="Gene3D" id="3.40.50.2000">
    <property type="entry name" value="Glycogen Phosphorylase B"/>
    <property type="match status" value="2"/>
</dbReference>
<sequence length="484" mass="55312">MRICIIAEGSYPYVTGGVSSWIHQIATQMQEHEFIIYTIAAQRTQKGKFKYNLPDNVIEVKETFLDAYLTEEGKWGTRFHLSDGDRDNLMRLLGDAGTVEWRELFALLRKEQYARVSDFLQSKDFYDVLQALCLKRYPLVPFTEMFWTVRSMILPLFLTIRENIPQADLYHSVSTGYAGVVGALAKQLYGMPFLLTEHGIYSREREEEIIKADWVKGYFKDLWIQYFYRLSGSAYEHADQVTTLFNRNREIEIELGCDANKIQVIPNGVQVERYDRLDRQKPGDQLYLGAIIRVVPIKDIKTMLLSFMLVKEERPDAVFYIMGSYDEDEEYYEECLKLVDSLQLKDVIFTGAVNIMEYIGKMDILLLTSISEGQPLAMLEGMAAAKPYVATNVGSCKELLDGLDDGIGPAGLVVPVMHVEQIAQAVLQLASSKKMREEYGRNAYARVSRYYRQEDVIANYRKLYTELGGGTNGGDRIRAAKALS</sequence>
<dbReference type="Proteomes" id="UP001596028">
    <property type="component" value="Unassembled WGS sequence"/>
</dbReference>
<evidence type="ECO:0000259" key="2">
    <source>
        <dbReference type="Pfam" id="PF11997"/>
    </source>
</evidence>
<evidence type="ECO:0000313" key="4">
    <source>
        <dbReference type="Proteomes" id="UP001596028"/>
    </source>
</evidence>
<proteinExistence type="predicted"/>
<evidence type="ECO:0000313" key="3">
    <source>
        <dbReference type="EMBL" id="MFC4596610.1"/>
    </source>
</evidence>
<dbReference type="EMBL" id="JBHSEP010000001">
    <property type="protein sequence ID" value="MFC4596610.1"/>
    <property type="molecule type" value="Genomic_DNA"/>
</dbReference>
<evidence type="ECO:0000259" key="1">
    <source>
        <dbReference type="Pfam" id="PF00534"/>
    </source>
</evidence>
<dbReference type="RefSeq" id="WP_378090928.1">
    <property type="nucleotide sequence ID" value="NZ_JBHSEP010000001.1"/>
</dbReference>
<organism evidence="3 4">
    <name type="scientific">Cohnella hongkongensis</name>
    <dbReference type="NCBI Taxonomy" id="178337"/>
    <lineage>
        <taxon>Bacteria</taxon>
        <taxon>Bacillati</taxon>
        <taxon>Bacillota</taxon>
        <taxon>Bacilli</taxon>
        <taxon>Bacillales</taxon>
        <taxon>Paenibacillaceae</taxon>
        <taxon>Cohnella</taxon>
    </lineage>
</organism>
<dbReference type="SUPFAM" id="SSF53756">
    <property type="entry name" value="UDP-Glycosyltransferase/glycogen phosphorylase"/>
    <property type="match status" value="1"/>
</dbReference>
<reference evidence="4" key="1">
    <citation type="journal article" date="2019" name="Int. J. Syst. Evol. Microbiol.">
        <title>The Global Catalogue of Microorganisms (GCM) 10K type strain sequencing project: providing services to taxonomists for standard genome sequencing and annotation.</title>
        <authorList>
            <consortium name="The Broad Institute Genomics Platform"/>
            <consortium name="The Broad Institute Genome Sequencing Center for Infectious Disease"/>
            <person name="Wu L."/>
            <person name="Ma J."/>
        </authorList>
    </citation>
    <scope>NUCLEOTIDE SEQUENCE [LARGE SCALE GENOMIC DNA]</scope>
    <source>
        <strain evidence="4">CCUG 49571</strain>
    </source>
</reference>
<dbReference type="InterPro" id="IPR001296">
    <property type="entry name" value="Glyco_trans_1"/>
</dbReference>
<name>A0ABV9F3U3_9BACL</name>